<dbReference type="InterPro" id="IPR036249">
    <property type="entry name" value="Thioredoxin-like_sf"/>
</dbReference>
<dbReference type="SUPFAM" id="SSF52833">
    <property type="entry name" value="Thioredoxin-like"/>
    <property type="match status" value="1"/>
</dbReference>
<accession>A0A3S0HE85</accession>
<dbReference type="RefSeq" id="WP_126295649.1">
    <property type="nucleotide sequence ID" value="NZ_CP155468.1"/>
</dbReference>
<gene>
    <name evidence="2" type="ORF">EKG35_16500</name>
</gene>
<evidence type="ECO:0000313" key="2">
    <source>
        <dbReference type="EMBL" id="RTQ89456.1"/>
    </source>
</evidence>
<comment type="caution">
    <text evidence="2">The sequence shown here is derived from an EMBL/GenBank/DDBJ whole genome shotgun (WGS) entry which is preliminary data.</text>
</comment>
<dbReference type="Gene3D" id="3.40.30.10">
    <property type="entry name" value="Glutaredoxin"/>
    <property type="match status" value="1"/>
</dbReference>
<dbReference type="AlphaFoldDB" id="A0A3S0HE85"/>
<sequence>MKLYTKTICPKCMLMKFELNKAGFEGDYEIINIEQNEQAKNKLVEAGILSVPVLEINGRLIQDITEMKDAISRILV</sequence>
<organism evidence="2 3">
    <name type="scientific">Lysinibacillus telephonicus</name>
    <dbReference type="NCBI Taxonomy" id="1714840"/>
    <lineage>
        <taxon>Bacteria</taxon>
        <taxon>Bacillati</taxon>
        <taxon>Bacillota</taxon>
        <taxon>Bacilli</taxon>
        <taxon>Bacillales</taxon>
        <taxon>Bacillaceae</taxon>
        <taxon>Lysinibacillus</taxon>
    </lineage>
</organism>
<feature type="domain" description="Glutaredoxin" evidence="1">
    <location>
        <begin position="2"/>
        <end position="61"/>
    </location>
</feature>
<proteinExistence type="predicted"/>
<dbReference type="OrthoDB" id="9795531at2"/>
<dbReference type="Proteomes" id="UP000276349">
    <property type="component" value="Unassembled WGS sequence"/>
</dbReference>
<protein>
    <submittedName>
        <fullName evidence="2">Glutaredoxin</fullName>
    </submittedName>
</protein>
<dbReference type="InterPro" id="IPR002109">
    <property type="entry name" value="Glutaredoxin"/>
</dbReference>
<dbReference type="PROSITE" id="PS51354">
    <property type="entry name" value="GLUTAREDOXIN_2"/>
    <property type="match status" value="1"/>
</dbReference>
<keyword evidence="3" id="KW-1185">Reference proteome</keyword>
<evidence type="ECO:0000313" key="3">
    <source>
        <dbReference type="Proteomes" id="UP000276349"/>
    </source>
</evidence>
<evidence type="ECO:0000259" key="1">
    <source>
        <dbReference type="Pfam" id="PF00462"/>
    </source>
</evidence>
<dbReference type="Pfam" id="PF00462">
    <property type="entry name" value="Glutaredoxin"/>
    <property type="match status" value="1"/>
</dbReference>
<reference evidence="2 3" key="1">
    <citation type="submission" date="2018-12" db="EMBL/GenBank/DDBJ databases">
        <authorList>
            <person name="Yu L."/>
        </authorList>
    </citation>
    <scope>NUCLEOTIDE SEQUENCE [LARGE SCALE GENOMIC DNA]</scope>
    <source>
        <strain evidence="2 3">S5H2222</strain>
    </source>
</reference>
<name>A0A3S0HE85_9BACI</name>
<dbReference type="EMBL" id="RXNR01000063">
    <property type="protein sequence ID" value="RTQ89456.1"/>
    <property type="molecule type" value="Genomic_DNA"/>
</dbReference>